<feature type="chain" id="PRO_5039681182" description="Lipoprotein" evidence="1">
    <location>
        <begin position="21"/>
        <end position="356"/>
    </location>
</feature>
<organism evidence="2 3">
    <name type="scientific">Alkaliphilus oremlandii (strain OhILAs)</name>
    <name type="common">Clostridium oremlandii (strain OhILAs)</name>
    <dbReference type="NCBI Taxonomy" id="350688"/>
    <lineage>
        <taxon>Bacteria</taxon>
        <taxon>Bacillati</taxon>
        <taxon>Bacillota</taxon>
        <taxon>Clostridia</taxon>
        <taxon>Peptostreptococcales</taxon>
        <taxon>Natronincolaceae</taxon>
        <taxon>Alkaliphilus</taxon>
    </lineage>
</organism>
<evidence type="ECO:0000313" key="2">
    <source>
        <dbReference type="EMBL" id="ABW20379.1"/>
    </source>
</evidence>
<name>A8MKP7_ALKOO</name>
<dbReference type="eggNOG" id="ENOG502Z8Y5">
    <property type="taxonomic scope" value="Bacteria"/>
</dbReference>
<proteinExistence type="predicted"/>
<dbReference type="PROSITE" id="PS51257">
    <property type="entry name" value="PROKAR_LIPOPROTEIN"/>
    <property type="match status" value="1"/>
</dbReference>
<dbReference type="EMBL" id="CP000853">
    <property type="protein sequence ID" value="ABW20379.1"/>
    <property type="molecule type" value="Genomic_DNA"/>
</dbReference>
<keyword evidence="3" id="KW-1185">Reference proteome</keyword>
<feature type="signal peptide" evidence="1">
    <location>
        <begin position="1"/>
        <end position="20"/>
    </location>
</feature>
<dbReference type="HOGENOM" id="CLU_066589_0_0_9"/>
<evidence type="ECO:0000313" key="3">
    <source>
        <dbReference type="Proteomes" id="UP000000269"/>
    </source>
</evidence>
<dbReference type="AlphaFoldDB" id="A8MKP7"/>
<keyword evidence="1" id="KW-0732">Signal</keyword>
<dbReference type="OrthoDB" id="1957142at2"/>
<evidence type="ECO:0000256" key="1">
    <source>
        <dbReference type="SAM" id="SignalP"/>
    </source>
</evidence>
<dbReference type="RefSeq" id="WP_012160686.1">
    <property type="nucleotide sequence ID" value="NC_009922.1"/>
</dbReference>
<reference evidence="3" key="1">
    <citation type="submission" date="2007-10" db="EMBL/GenBank/DDBJ databases">
        <title>Complete genome of Alkaliphilus oremlandii OhILAs.</title>
        <authorList>
            <person name="Copeland A."/>
            <person name="Lucas S."/>
            <person name="Lapidus A."/>
            <person name="Barry K."/>
            <person name="Detter J.C."/>
            <person name="Glavina del Rio T."/>
            <person name="Hammon N."/>
            <person name="Israni S."/>
            <person name="Dalin E."/>
            <person name="Tice H."/>
            <person name="Pitluck S."/>
            <person name="Chain P."/>
            <person name="Malfatti S."/>
            <person name="Shin M."/>
            <person name="Vergez L."/>
            <person name="Schmutz J."/>
            <person name="Larimer F."/>
            <person name="Land M."/>
            <person name="Hauser L."/>
            <person name="Kyrpides N."/>
            <person name="Mikhailova N."/>
            <person name="Stolz J.F."/>
            <person name="Dawson A."/>
            <person name="Fisher E."/>
            <person name="Crable B."/>
            <person name="Perera E."/>
            <person name="Lisak J."/>
            <person name="Ranganathan M."/>
            <person name="Basu P."/>
            <person name="Richardson P."/>
        </authorList>
    </citation>
    <scope>NUCLEOTIDE SEQUENCE [LARGE SCALE GENOMIC DNA]</scope>
    <source>
        <strain evidence="3">OhILAs</strain>
    </source>
</reference>
<dbReference type="KEGG" id="aoe:Clos_2850"/>
<evidence type="ECO:0008006" key="4">
    <source>
        <dbReference type="Google" id="ProtNLM"/>
    </source>
</evidence>
<accession>A8MKP7</accession>
<gene>
    <name evidence="2" type="ordered locus">Clos_2850</name>
</gene>
<protein>
    <recommendedName>
        <fullName evidence="4">Lipoprotein</fullName>
    </recommendedName>
</protein>
<dbReference type="STRING" id="350688.Clos_2850"/>
<dbReference type="Proteomes" id="UP000000269">
    <property type="component" value="Chromosome"/>
</dbReference>
<sequence length="356" mass="41364">MRRKNVFIACILLIMMILSACSGISTQSNLPEPSPQPTGKIYLYGEHHSVEKILNKEFELWYDYYHEDNMRHLFVEFPYYTAGFLNLWMQSDNDAILDEVYQDWAGTASYSPVVKEFYKKIKEQCPETIFHGTDVGHQHDTTGQRFLKYLQSSNLENSEEYLLTNKSIEQGKLFYKNSDDAYRENMMTENFIYEFNKISDEDIMGIYGAAHTGLEAMAYNAPTVPCMANQLKQHYGHIIHSEDLSYLAKEIEPLKVDTIRVHGKDYEASYFGKQPLTFKDFTSREFWRLENAYDDFSDQPTTGDVLPYNNYPMVIETGQIFVIDYTKADGSSTRLYYRSDGDIWQGKPTTANFTVE</sequence>